<dbReference type="PANTHER" id="PTHR43213:SF5">
    <property type="entry name" value="BIFUNCTIONAL DTTP_UTP PYROPHOSPHATASE_METHYLTRANSFERASE PROTEIN-RELATED"/>
    <property type="match status" value="1"/>
</dbReference>
<proteinExistence type="inferred from homology"/>
<dbReference type="CDD" id="cd00555">
    <property type="entry name" value="Maf"/>
    <property type="match status" value="1"/>
</dbReference>
<dbReference type="PIRSF" id="PIRSF006305">
    <property type="entry name" value="Maf"/>
    <property type="match status" value="1"/>
</dbReference>
<dbReference type="Pfam" id="PF02545">
    <property type="entry name" value="Maf"/>
    <property type="match status" value="1"/>
</dbReference>
<dbReference type="Gene3D" id="3.90.950.10">
    <property type="match status" value="1"/>
</dbReference>
<dbReference type="SUPFAM" id="SSF52972">
    <property type="entry name" value="ITPase-like"/>
    <property type="match status" value="1"/>
</dbReference>
<reference evidence="3" key="1">
    <citation type="submission" date="2019-08" db="EMBL/GenBank/DDBJ databases">
        <authorList>
            <person name="Kucharzyk K."/>
            <person name="Murdoch R.W."/>
            <person name="Higgins S."/>
            <person name="Loffler F."/>
        </authorList>
    </citation>
    <scope>NUCLEOTIDE SEQUENCE</scope>
</reference>
<dbReference type="InterPro" id="IPR003697">
    <property type="entry name" value="Maf-like"/>
</dbReference>
<dbReference type="InterPro" id="IPR029001">
    <property type="entry name" value="ITPase-like_fam"/>
</dbReference>
<comment type="cofactor">
    <cofactor evidence="1">
        <name>a divalent metal cation</name>
        <dbReference type="ChEBI" id="CHEBI:60240"/>
    </cofactor>
</comment>
<dbReference type="PANTHER" id="PTHR43213">
    <property type="entry name" value="BIFUNCTIONAL DTTP/UTP PYROPHOSPHATASE/METHYLTRANSFERASE PROTEIN-RELATED"/>
    <property type="match status" value="1"/>
</dbReference>
<name>A0A645HY79_9ZZZZ</name>
<evidence type="ECO:0000256" key="2">
    <source>
        <dbReference type="ARBA" id="ARBA00022801"/>
    </source>
</evidence>
<keyword evidence="2" id="KW-0378">Hydrolase</keyword>
<evidence type="ECO:0000313" key="3">
    <source>
        <dbReference type="EMBL" id="MPN41134.1"/>
    </source>
</evidence>
<accession>A0A645HY79</accession>
<dbReference type="GO" id="GO:0047429">
    <property type="term" value="F:nucleoside triphosphate diphosphatase activity"/>
    <property type="evidence" value="ECO:0007669"/>
    <property type="project" value="InterPro"/>
</dbReference>
<dbReference type="EMBL" id="VSSQ01097991">
    <property type="protein sequence ID" value="MPN41134.1"/>
    <property type="molecule type" value="Genomic_DNA"/>
</dbReference>
<sequence>MRADLETDETPLFNEDPVVYVERIARAKAMHGLKIVQERRLPMRPVLAADTTLEFRGEIIGKPVDMADASQILRSLSGHTHRVLTGVAINHMGHTEYVLSSSEVRFREIDDEEIRHYVMSGEPMDKAGAYGIQGRAGMFVEHLSGSYTGVMGLPVCETGELLKKLGFRPL</sequence>
<gene>
    <name evidence="3" type="primary">yhdE_7</name>
    <name evidence="3" type="ORF">SDC9_188676</name>
</gene>
<dbReference type="NCBIfam" id="TIGR00172">
    <property type="entry name" value="maf"/>
    <property type="match status" value="1"/>
</dbReference>
<organism evidence="3">
    <name type="scientific">bioreactor metagenome</name>
    <dbReference type="NCBI Taxonomy" id="1076179"/>
    <lineage>
        <taxon>unclassified sequences</taxon>
        <taxon>metagenomes</taxon>
        <taxon>ecological metagenomes</taxon>
    </lineage>
</organism>
<dbReference type="HAMAP" id="MF_00528">
    <property type="entry name" value="Maf"/>
    <property type="match status" value="1"/>
</dbReference>
<protein>
    <submittedName>
        <fullName evidence="3">Maf-like protein YhdE</fullName>
    </submittedName>
</protein>
<evidence type="ECO:0000256" key="1">
    <source>
        <dbReference type="ARBA" id="ARBA00001968"/>
    </source>
</evidence>
<comment type="caution">
    <text evidence="3">The sequence shown here is derived from an EMBL/GenBank/DDBJ whole genome shotgun (WGS) entry which is preliminary data.</text>
</comment>
<dbReference type="AlphaFoldDB" id="A0A645HY79"/>